<dbReference type="RefSeq" id="WP_060292774.1">
    <property type="nucleotide sequence ID" value="NZ_CP013444.1"/>
</dbReference>
<sequence>MNDIQKSGSALATPQSRDIYHSDLEASRRVKRIISAGAFGTIVEYFDFSVYAFLATTISDVFFSYNNSSAALLYTLGVFGAAFVLRPVGGILIGHVGDRYGRKPALTFSVAGMAFASTLIGLLPSYAAIGIGAPVLLLLLRCVQGLSAGGELGSAASYVVEASPGRKRGAFTSMMNMGALIGTMCGALIVAVLRGVMPTGAFQDWGWRIPFLVSLPLGVITLILRWRMEESQEFGRIEATGTAVRVPALEALKSNPRGVLGVCGSSLVTLISFYITFAYLPTYFQRQRIMPGTAAAWSTTATLFLAALAIPLWGRLSDKVGRKPLLIAGCITHLLAAYPAFVVMSHSTSAAIAAQILLGQLEALYMGVFISAYCEQFSTRVRVSGFNLGYNTAAVLAGTGPYLATWLIASTGQPLAPVWILLVAAAISLVATLTLRETANRPLTRT</sequence>
<feature type="transmembrane region" description="Helical" evidence="9">
    <location>
        <begin position="71"/>
        <end position="93"/>
    </location>
</feature>
<evidence type="ECO:0000259" key="10">
    <source>
        <dbReference type="PROSITE" id="PS50850"/>
    </source>
</evidence>
<feature type="transmembrane region" description="Helical" evidence="9">
    <location>
        <begin position="350"/>
        <end position="374"/>
    </location>
</feature>
<evidence type="ECO:0000256" key="8">
    <source>
        <dbReference type="ARBA" id="ARBA00023136"/>
    </source>
</evidence>
<dbReference type="SUPFAM" id="SSF103473">
    <property type="entry name" value="MFS general substrate transporter"/>
    <property type="match status" value="1"/>
</dbReference>
<accession>A0A1B4PZD3</accession>
<evidence type="ECO:0000256" key="6">
    <source>
        <dbReference type="ARBA" id="ARBA00022847"/>
    </source>
</evidence>
<keyword evidence="4" id="KW-1003">Cell membrane</keyword>
<dbReference type="InterPro" id="IPR005829">
    <property type="entry name" value="Sugar_transporter_CS"/>
</dbReference>
<keyword evidence="8 9" id="KW-0472">Membrane</keyword>
<dbReference type="PANTHER" id="PTHR43528:SF1">
    <property type="entry name" value="ALPHA-KETOGLUTARATE PERMEASE"/>
    <property type="match status" value="1"/>
</dbReference>
<dbReference type="Proteomes" id="UP000094776">
    <property type="component" value="Chromosome 2"/>
</dbReference>
<feature type="transmembrane region" description="Helical" evidence="9">
    <location>
        <begin position="171"/>
        <end position="193"/>
    </location>
</feature>
<name>A0A1B4PZD3_BURCE</name>
<evidence type="ECO:0000256" key="5">
    <source>
        <dbReference type="ARBA" id="ARBA00022692"/>
    </source>
</evidence>
<comment type="similarity">
    <text evidence="2">Belongs to the major facilitator superfamily. Metabolite:H+ Symporter (MHS) family (TC 2.A.1.6) family.</text>
</comment>
<dbReference type="InterPro" id="IPR036259">
    <property type="entry name" value="MFS_trans_sf"/>
</dbReference>
<evidence type="ECO:0000256" key="9">
    <source>
        <dbReference type="SAM" id="Phobius"/>
    </source>
</evidence>
<dbReference type="Gene3D" id="1.20.1250.20">
    <property type="entry name" value="MFS general substrate transporter like domains"/>
    <property type="match status" value="2"/>
</dbReference>
<dbReference type="InterPro" id="IPR011701">
    <property type="entry name" value="MFS"/>
</dbReference>
<keyword evidence="6" id="KW-0769">Symport</keyword>
<feature type="transmembrane region" description="Helical" evidence="9">
    <location>
        <begin position="105"/>
        <end position="129"/>
    </location>
</feature>
<keyword evidence="5 9" id="KW-0812">Transmembrane</keyword>
<gene>
    <name evidence="11" type="ORF">WT26_25450</name>
</gene>
<dbReference type="PROSITE" id="PS00217">
    <property type="entry name" value="SUGAR_TRANSPORT_2"/>
    <property type="match status" value="1"/>
</dbReference>
<keyword evidence="3" id="KW-0813">Transport</keyword>
<feature type="transmembrane region" description="Helical" evidence="9">
    <location>
        <begin position="135"/>
        <end position="159"/>
    </location>
</feature>
<dbReference type="InterPro" id="IPR020846">
    <property type="entry name" value="MFS_dom"/>
</dbReference>
<evidence type="ECO:0000313" key="11">
    <source>
        <dbReference type="EMBL" id="AOK19280.1"/>
    </source>
</evidence>
<comment type="subcellular location">
    <subcellularLocation>
        <location evidence="1">Cell membrane</location>
        <topology evidence="1">Multi-pass membrane protein</topology>
    </subcellularLocation>
</comment>
<feature type="domain" description="Major facilitator superfamily (MFS) profile" evidence="10">
    <location>
        <begin position="33"/>
        <end position="440"/>
    </location>
</feature>
<feature type="transmembrane region" description="Helical" evidence="9">
    <location>
        <begin position="294"/>
        <end position="313"/>
    </location>
</feature>
<dbReference type="InterPro" id="IPR005828">
    <property type="entry name" value="MFS_sugar_transport-like"/>
</dbReference>
<dbReference type="InterPro" id="IPR051084">
    <property type="entry name" value="H+-coupled_symporters"/>
</dbReference>
<feature type="transmembrane region" description="Helical" evidence="9">
    <location>
        <begin position="33"/>
        <end position="59"/>
    </location>
</feature>
<feature type="transmembrane region" description="Helical" evidence="9">
    <location>
        <begin position="325"/>
        <end position="344"/>
    </location>
</feature>
<dbReference type="EMBL" id="CP013444">
    <property type="protein sequence ID" value="AOK19280.1"/>
    <property type="molecule type" value="Genomic_DNA"/>
</dbReference>
<dbReference type="AlphaFoldDB" id="A0A1B4PZD3"/>
<organism evidence="11 12">
    <name type="scientific">Burkholderia cepacia</name>
    <name type="common">Pseudomonas cepacia</name>
    <dbReference type="NCBI Taxonomy" id="292"/>
    <lineage>
        <taxon>Bacteria</taxon>
        <taxon>Pseudomonadati</taxon>
        <taxon>Pseudomonadota</taxon>
        <taxon>Betaproteobacteria</taxon>
        <taxon>Burkholderiales</taxon>
        <taxon>Burkholderiaceae</taxon>
        <taxon>Burkholderia</taxon>
        <taxon>Burkholderia cepacia complex</taxon>
    </lineage>
</organism>
<proteinExistence type="inferred from homology"/>
<dbReference type="FunFam" id="1.20.1250.20:FF:000001">
    <property type="entry name" value="Dicarboxylate MFS transporter"/>
    <property type="match status" value="1"/>
</dbReference>
<evidence type="ECO:0000256" key="3">
    <source>
        <dbReference type="ARBA" id="ARBA00022448"/>
    </source>
</evidence>
<dbReference type="GO" id="GO:0015293">
    <property type="term" value="F:symporter activity"/>
    <property type="evidence" value="ECO:0007669"/>
    <property type="project" value="UniProtKB-KW"/>
</dbReference>
<feature type="transmembrane region" description="Helical" evidence="9">
    <location>
        <begin position="415"/>
        <end position="435"/>
    </location>
</feature>
<evidence type="ECO:0000256" key="2">
    <source>
        <dbReference type="ARBA" id="ARBA00008240"/>
    </source>
</evidence>
<reference evidence="11 12" key="1">
    <citation type="submission" date="2015-12" db="EMBL/GenBank/DDBJ databases">
        <title>Diversity of Burkholderia near neighbor genomes.</title>
        <authorList>
            <person name="Sahl J."/>
            <person name="Wagner D."/>
            <person name="Keim P."/>
        </authorList>
    </citation>
    <scope>NUCLEOTIDE SEQUENCE [LARGE SCALE GENOMIC DNA]</scope>
    <source>
        <strain evidence="11 12">MSMB1184WGS</strain>
    </source>
</reference>
<dbReference type="GO" id="GO:0005886">
    <property type="term" value="C:plasma membrane"/>
    <property type="evidence" value="ECO:0007669"/>
    <property type="project" value="UniProtKB-SubCell"/>
</dbReference>
<dbReference type="PANTHER" id="PTHR43528">
    <property type="entry name" value="ALPHA-KETOGLUTARATE PERMEASE"/>
    <property type="match status" value="1"/>
</dbReference>
<evidence type="ECO:0000256" key="4">
    <source>
        <dbReference type="ARBA" id="ARBA00022475"/>
    </source>
</evidence>
<keyword evidence="7 9" id="KW-1133">Transmembrane helix</keyword>
<evidence type="ECO:0000256" key="1">
    <source>
        <dbReference type="ARBA" id="ARBA00004651"/>
    </source>
</evidence>
<dbReference type="Pfam" id="PF07690">
    <property type="entry name" value="MFS_1"/>
    <property type="match status" value="1"/>
</dbReference>
<evidence type="ECO:0000313" key="12">
    <source>
        <dbReference type="Proteomes" id="UP000094776"/>
    </source>
</evidence>
<feature type="transmembrane region" description="Helical" evidence="9">
    <location>
        <begin position="386"/>
        <end position="409"/>
    </location>
</feature>
<dbReference type="PROSITE" id="PS50850">
    <property type="entry name" value="MFS"/>
    <property type="match status" value="1"/>
</dbReference>
<feature type="transmembrane region" description="Helical" evidence="9">
    <location>
        <begin position="259"/>
        <end position="282"/>
    </location>
</feature>
<evidence type="ECO:0000256" key="7">
    <source>
        <dbReference type="ARBA" id="ARBA00022989"/>
    </source>
</evidence>
<feature type="transmembrane region" description="Helical" evidence="9">
    <location>
        <begin position="205"/>
        <end position="226"/>
    </location>
</feature>
<protein>
    <recommendedName>
        <fullName evidence="10">Major facilitator superfamily (MFS) profile domain-containing protein</fullName>
    </recommendedName>
</protein>
<dbReference type="Pfam" id="PF00083">
    <property type="entry name" value="Sugar_tr"/>
    <property type="match status" value="1"/>
</dbReference>